<dbReference type="OrthoDB" id="517705at2"/>
<gene>
    <name evidence="1" type="ORF">NIES80_26610</name>
</gene>
<dbReference type="Proteomes" id="UP000299367">
    <property type="component" value="Unassembled WGS sequence"/>
</dbReference>
<dbReference type="AlphaFoldDB" id="A0A480AIW5"/>
<sequence length="85" mass="9942">MQIVVKPEQEKFILQKLQQGKYHSVDELLAVAFQLLEQHDLKEKQLSELRRKLMDGTQQLHEGKVVEGELVFQQLQEKLKQMGQG</sequence>
<dbReference type="RefSeq" id="WP_137908491.1">
    <property type="nucleotide sequence ID" value="NZ_BJCF01000030.1"/>
</dbReference>
<evidence type="ECO:0008006" key="3">
    <source>
        <dbReference type="Google" id="ProtNLM"/>
    </source>
</evidence>
<evidence type="ECO:0000313" key="2">
    <source>
        <dbReference type="Proteomes" id="UP000299367"/>
    </source>
</evidence>
<dbReference type="Gene3D" id="6.10.10.120">
    <property type="entry name" value="Antitoxin ParD1-like"/>
    <property type="match status" value="1"/>
</dbReference>
<evidence type="ECO:0000313" key="1">
    <source>
        <dbReference type="EMBL" id="GCL42951.1"/>
    </source>
</evidence>
<reference evidence="2" key="1">
    <citation type="submission" date="2019-02" db="EMBL/GenBank/DDBJ databases">
        <title>Draft genome sequence of Dolichospermum planctonicum NIES-80.</title>
        <authorList>
            <person name="Yamaguchi H."/>
            <person name="Suzuki S."/>
            <person name="Kawachi M."/>
        </authorList>
    </citation>
    <scope>NUCLEOTIDE SEQUENCE [LARGE SCALE GENOMIC DNA]</scope>
    <source>
        <strain evidence="2">NIES-80</strain>
    </source>
</reference>
<dbReference type="EMBL" id="BJCF01000030">
    <property type="protein sequence ID" value="GCL42951.1"/>
    <property type="molecule type" value="Genomic_DNA"/>
</dbReference>
<organism evidence="1 2">
    <name type="scientific">Dolichospermum planctonicum</name>
    <dbReference type="NCBI Taxonomy" id="136072"/>
    <lineage>
        <taxon>Bacteria</taxon>
        <taxon>Bacillati</taxon>
        <taxon>Cyanobacteriota</taxon>
        <taxon>Cyanophyceae</taxon>
        <taxon>Nostocales</taxon>
        <taxon>Aphanizomenonaceae</taxon>
        <taxon>Dolichospermum</taxon>
    </lineage>
</organism>
<comment type="caution">
    <text evidence="1">The sequence shown here is derived from an EMBL/GenBank/DDBJ whole genome shotgun (WGS) entry which is preliminary data.</text>
</comment>
<dbReference type="InterPro" id="IPR022789">
    <property type="entry name" value="ParD"/>
</dbReference>
<dbReference type="InterPro" id="IPR038296">
    <property type="entry name" value="ParD_sf"/>
</dbReference>
<proteinExistence type="predicted"/>
<accession>A0A480AIW5</accession>
<protein>
    <recommendedName>
        <fullName evidence="3">Type II toxin-antitoxin system ParD family antitoxin</fullName>
    </recommendedName>
</protein>
<name>A0A480AIW5_9CYAN</name>
<dbReference type="Pfam" id="PF03693">
    <property type="entry name" value="ParD_antitoxin"/>
    <property type="match status" value="1"/>
</dbReference>